<dbReference type="PROSITE" id="PS00924">
    <property type="entry name" value="ASP_GLU_RACEMASE_2"/>
    <property type="match status" value="1"/>
</dbReference>
<dbReference type="GO" id="GO:0047689">
    <property type="term" value="F:aspartate racemase activity"/>
    <property type="evidence" value="ECO:0007669"/>
    <property type="project" value="UniProtKB-EC"/>
</dbReference>
<dbReference type="PANTHER" id="PTHR21198:SF7">
    <property type="entry name" value="ASPARTATE-GLUTAMATE RACEMASE FAMILY"/>
    <property type="match status" value="1"/>
</dbReference>
<dbReference type="InterPro" id="IPR033134">
    <property type="entry name" value="Asp/Glu_racemase_AS_2"/>
</dbReference>
<dbReference type="Gene3D" id="3.40.50.1860">
    <property type="match status" value="2"/>
</dbReference>
<accession>A0A0W1ADL9</accession>
<sequence length="235" mass="26861">MKCIGLVGGVSWASTLEYYKRLNLIINKEKGKNHSAKIILYSFDFEEILQFQKNNNEVMELRLLEEKINLLDKAGSDVIAVCSNTTNKLVERLQKSSYKKLINVIDATGNHVRNQGIKKVGLLGTKYTMEFDFYKRKLAKKGIEVITPDLQDRDILQGIIYEELCKGIVMKSSRAKVLEIINRLADIHALNSIILGCTELPLLISKEDVEFQLFDTIDIHIQAILKKINFSTQYH</sequence>
<dbReference type="InterPro" id="IPR004380">
    <property type="entry name" value="Asp_race"/>
</dbReference>
<dbReference type="PANTHER" id="PTHR21198">
    <property type="entry name" value="GLUTAMATE RACEMASE"/>
    <property type="match status" value="1"/>
</dbReference>
<dbReference type="RefSeq" id="WP_058480187.1">
    <property type="nucleotide sequence ID" value="NZ_CAAAIQ010000023.1"/>
</dbReference>
<dbReference type="SUPFAM" id="SSF53681">
    <property type="entry name" value="Aspartate/glutamate racemase"/>
    <property type="match status" value="2"/>
</dbReference>
<dbReference type="STRING" id="66969.Lwal_1495"/>
<evidence type="ECO:0000313" key="3">
    <source>
        <dbReference type="EMBL" id="KTD79423.1"/>
    </source>
</evidence>
<proteinExistence type="inferred from homology"/>
<dbReference type="EC" id="5.1.1.13" evidence="3"/>
<dbReference type="OrthoDB" id="9803739at2"/>
<comment type="similarity">
    <text evidence="1">Belongs to the aspartate/glutamate racemases family.</text>
</comment>
<evidence type="ECO:0000313" key="4">
    <source>
        <dbReference type="Proteomes" id="UP000054729"/>
    </source>
</evidence>
<dbReference type="EMBL" id="LNZB01000036">
    <property type="protein sequence ID" value="KTD79423.1"/>
    <property type="molecule type" value="Genomic_DNA"/>
</dbReference>
<dbReference type="PATRIC" id="fig|66969.6.peg.1633"/>
<dbReference type="InterPro" id="IPR001920">
    <property type="entry name" value="Asp/Glu_race"/>
</dbReference>
<comment type="caution">
    <text evidence="3">The sequence shown here is derived from an EMBL/GenBank/DDBJ whole genome shotgun (WGS) entry which is preliminary data.</text>
</comment>
<reference evidence="3 4" key="1">
    <citation type="submission" date="2015-11" db="EMBL/GenBank/DDBJ databases">
        <title>Genomic analysis of 38 Legionella species identifies large and diverse effector repertoires.</title>
        <authorList>
            <person name="Burstein D."/>
            <person name="Amaro F."/>
            <person name="Zusman T."/>
            <person name="Lifshitz Z."/>
            <person name="Cohen O."/>
            <person name="Gilbert J.A."/>
            <person name="Pupko T."/>
            <person name="Shuman H.A."/>
            <person name="Segal G."/>
        </authorList>
    </citation>
    <scope>NUCLEOTIDE SEQUENCE [LARGE SCALE GENOMIC DNA]</scope>
    <source>
        <strain evidence="3 4">ATCC 51914</strain>
    </source>
</reference>
<protein>
    <submittedName>
        <fullName evidence="3">Aspartate racemase</fullName>
        <ecNumber evidence="3">5.1.1.13</ecNumber>
    </submittedName>
</protein>
<keyword evidence="2 3" id="KW-0413">Isomerase</keyword>
<dbReference type="InterPro" id="IPR015942">
    <property type="entry name" value="Asp/Glu/hydantoin_racemase"/>
</dbReference>
<dbReference type="AlphaFoldDB" id="A0A0W1ADL9"/>
<keyword evidence="4" id="KW-1185">Reference proteome</keyword>
<dbReference type="NCBIfam" id="TIGR00035">
    <property type="entry name" value="asp_race"/>
    <property type="match status" value="1"/>
</dbReference>
<dbReference type="Proteomes" id="UP000054729">
    <property type="component" value="Unassembled WGS sequence"/>
</dbReference>
<evidence type="ECO:0000256" key="2">
    <source>
        <dbReference type="ARBA" id="ARBA00023235"/>
    </source>
</evidence>
<organism evidence="3 4">
    <name type="scientific">Legionella waltersii</name>
    <dbReference type="NCBI Taxonomy" id="66969"/>
    <lineage>
        <taxon>Bacteria</taxon>
        <taxon>Pseudomonadati</taxon>
        <taxon>Pseudomonadota</taxon>
        <taxon>Gammaproteobacteria</taxon>
        <taxon>Legionellales</taxon>
        <taxon>Legionellaceae</taxon>
        <taxon>Legionella</taxon>
    </lineage>
</organism>
<gene>
    <name evidence="3" type="ORF">Lwal_1495</name>
</gene>
<name>A0A0W1ADL9_9GAMM</name>
<evidence type="ECO:0000256" key="1">
    <source>
        <dbReference type="ARBA" id="ARBA00007847"/>
    </source>
</evidence>
<dbReference type="Pfam" id="PF01177">
    <property type="entry name" value="Asp_Glu_race"/>
    <property type="match status" value="1"/>
</dbReference>